<protein>
    <submittedName>
        <fullName evidence="7">Cytochrome c oxidase assembly protein cox19</fullName>
    </submittedName>
</protein>
<dbReference type="PANTHER" id="PTHR21107:SF2">
    <property type="entry name" value="CYTOCHROME C OXIDASE ASSEMBLY PROTEIN COX19"/>
    <property type="match status" value="1"/>
</dbReference>
<comment type="subcellular location">
    <subcellularLocation>
        <location evidence="1">Cytoplasm</location>
    </subcellularLocation>
</comment>
<dbReference type="eggNOG" id="KOG3477">
    <property type="taxonomic scope" value="Eukaryota"/>
</dbReference>
<evidence type="ECO:0000256" key="6">
    <source>
        <dbReference type="SAM" id="MobiDB-lite"/>
    </source>
</evidence>
<evidence type="ECO:0000256" key="3">
    <source>
        <dbReference type="ARBA" id="ARBA00023157"/>
    </source>
</evidence>
<feature type="compositionally biased region" description="Basic and acidic residues" evidence="6">
    <location>
        <begin position="84"/>
        <end position="103"/>
    </location>
</feature>
<dbReference type="RefSeq" id="XP_024326411.1">
    <property type="nucleotide sequence ID" value="XM_024466302.1"/>
</dbReference>
<dbReference type="VEuPathDB" id="FungiDB:GMDG_01112"/>
<proteinExistence type="inferred from homology"/>
<dbReference type="EMBL" id="KV441390">
    <property type="protein sequence ID" value="OAF61134.1"/>
    <property type="molecule type" value="Genomic_DNA"/>
</dbReference>
<dbReference type="OrthoDB" id="268594at2759"/>
<sequence>MSSFGSPGGGKMNTRPTPPERGSFPLDHDGECKDVMKKYLGCMKRLKGMNDPECRNLAKWYLTCRMDNNLMARDEFKNLGFADEPPKDNKKGDGKEEKKEILW</sequence>
<dbReference type="GeneID" id="36285723"/>
<accession>A0A177AIY5</accession>
<evidence type="ECO:0000256" key="5">
    <source>
        <dbReference type="ARBA" id="ARBA00038223"/>
    </source>
</evidence>
<reference evidence="7" key="1">
    <citation type="submission" date="2016-03" db="EMBL/GenBank/DDBJ databases">
        <title>Updated assembly of Pseudogymnoascus destructans, the fungus causing white-nose syndrome of bats.</title>
        <authorList>
            <person name="Palmer J.M."/>
            <person name="Drees K.P."/>
            <person name="Foster J.T."/>
            <person name="Lindner D.L."/>
        </authorList>
    </citation>
    <scope>NUCLEOTIDE SEQUENCE [LARGE SCALE GENOMIC DNA]</scope>
    <source>
        <strain evidence="7">20631-21</strain>
    </source>
</reference>
<name>A0A177AIY5_9PEZI</name>
<dbReference type="Proteomes" id="UP000077154">
    <property type="component" value="Unassembled WGS sequence"/>
</dbReference>
<gene>
    <name evidence="7" type="primary">COX19</name>
    <name evidence="7" type="ORF">VC83_02644</name>
</gene>
<evidence type="ECO:0000313" key="7">
    <source>
        <dbReference type="EMBL" id="OAF61134.1"/>
    </source>
</evidence>
<dbReference type="AlphaFoldDB" id="A0A177AIY5"/>
<dbReference type="PANTHER" id="PTHR21107">
    <property type="entry name" value="CYTOCHROME C OXIDASE ASSEMBLY PROTEIN COX19"/>
    <property type="match status" value="1"/>
</dbReference>
<evidence type="ECO:0000256" key="4">
    <source>
        <dbReference type="ARBA" id="ARBA00037279"/>
    </source>
</evidence>
<keyword evidence="2" id="KW-0963">Cytoplasm</keyword>
<evidence type="ECO:0000256" key="2">
    <source>
        <dbReference type="ARBA" id="ARBA00022490"/>
    </source>
</evidence>
<keyword evidence="3" id="KW-1015">Disulfide bond</keyword>
<evidence type="ECO:0000256" key="1">
    <source>
        <dbReference type="ARBA" id="ARBA00004496"/>
    </source>
</evidence>
<feature type="region of interest" description="Disordered" evidence="6">
    <location>
        <begin position="79"/>
        <end position="103"/>
    </location>
</feature>
<dbReference type="GO" id="GO:0005758">
    <property type="term" value="C:mitochondrial intermembrane space"/>
    <property type="evidence" value="ECO:0007669"/>
    <property type="project" value="TreeGrafter"/>
</dbReference>
<feature type="compositionally biased region" description="Gly residues" evidence="6">
    <location>
        <begin position="1"/>
        <end position="11"/>
    </location>
</feature>
<comment type="similarity">
    <text evidence="5">Belongs to the COX19 family.</text>
</comment>
<organism evidence="7">
    <name type="scientific">Pseudogymnoascus destructans</name>
    <dbReference type="NCBI Taxonomy" id="655981"/>
    <lineage>
        <taxon>Eukaryota</taxon>
        <taxon>Fungi</taxon>
        <taxon>Dikarya</taxon>
        <taxon>Ascomycota</taxon>
        <taxon>Pezizomycotina</taxon>
        <taxon>Leotiomycetes</taxon>
        <taxon>Thelebolales</taxon>
        <taxon>Thelebolaceae</taxon>
        <taxon>Pseudogymnoascus</taxon>
    </lineage>
</organism>
<dbReference type="GO" id="GO:0033617">
    <property type="term" value="P:mitochondrial respiratory chain complex IV assembly"/>
    <property type="evidence" value="ECO:0007669"/>
    <property type="project" value="TreeGrafter"/>
</dbReference>
<comment type="function">
    <text evidence="4">Required for the assembly of mitochondrial cytochrome c oxidase.</text>
</comment>
<dbReference type="InterPro" id="IPR051383">
    <property type="entry name" value="COX19"/>
</dbReference>
<feature type="region of interest" description="Disordered" evidence="6">
    <location>
        <begin position="1"/>
        <end position="30"/>
    </location>
</feature>